<accession>A0A384DNL6</accession>
<gene>
    <name evidence="9" type="primary">LOC103680893</name>
</gene>
<dbReference type="GO" id="GO:0003735">
    <property type="term" value="F:structural constituent of ribosome"/>
    <property type="evidence" value="ECO:0007669"/>
    <property type="project" value="InterPro"/>
</dbReference>
<evidence type="ECO:0000256" key="6">
    <source>
        <dbReference type="ARBA" id="ARBA00035226"/>
    </source>
</evidence>
<dbReference type="InterPro" id="IPR000509">
    <property type="entry name" value="Ribosomal_eL36"/>
</dbReference>
<keyword evidence="3" id="KW-0689">Ribosomal protein</keyword>
<organism evidence="8 9">
    <name type="scientific">Ursus maritimus</name>
    <name type="common">Polar bear</name>
    <name type="synonym">Thalarctos maritimus</name>
    <dbReference type="NCBI Taxonomy" id="29073"/>
    <lineage>
        <taxon>Eukaryota</taxon>
        <taxon>Metazoa</taxon>
        <taxon>Chordata</taxon>
        <taxon>Craniata</taxon>
        <taxon>Vertebrata</taxon>
        <taxon>Euteleostomi</taxon>
        <taxon>Mammalia</taxon>
        <taxon>Eutheria</taxon>
        <taxon>Laurasiatheria</taxon>
        <taxon>Carnivora</taxon>
        <taxon>Caniformia</taxon>
        <taxon>Ursidae</taxon>
        <taxon>Ursus</taxon>
    </lineage>
</organism>
<dbReference type="STRING" id="29073.ENSUMAP00000010035"/>
<evidence type="ECO:0000256" key="5">
    <source>
        <dbReference type="ARBA" id="ARBA00034092"/>
    </source>
</evidence>
<comment type="function">
    <text evidence="5">Component of the large ribosomal subunit. The ribosome is a large ribonucleoprotein complex responsible for the synthesis of proteins in the cell.</text>
</comment>
<protein>
    <recommendedName>
        <fullName evidence="6">Large ribosomal subunit protein eL36</fullName>
    </recommendedName>
    <alternativeName>
        <fullName evidence="7">60S ribosomal protein L36</fullName>
    </alternativeName>
</protein>
<proteinExistence type="inferred from homology"/>
<evidence type="ECO:0000256" key="4">
    <source>
        <dbReference type="ARBA" id="ARBA00023274"/>
    </source>
</evidence>
<dbReference type="GO" id="GO:0005840">
    <property type="term" value="C:ribosome"/>
    <property type="evidence" value="ECO:0007669"/>
    <property type="project" value="UniProtKB-KW"/>
</dbReference>
<dbReference type="RefSeq" id="XP_008708621.1">
    <property type="nucleotide sequence ID" value="XM_008710399.2"/>
</dbReference>
<name>A0A384DNL6_URSMA</name>
<comment type="similarity">
    <text evidence="1">Belongs to the eukaryotic ribosomal protein eL36 family.</text>
</comment>
<dbReference type="FunFam" id="1.10.10.1760:FF:000001">
    <property type="entry name" value="60S ribosomal protein L36"/>
    <property type="match status" value="1"/>
</dbReference>
<dbReference type="KEGG" id="umr:103680893"/>
<dbReference type="OrthoDB" id="9860663at2759"/>
<evidence type="ECO:0000313" key="8">
    <source>
        <dbReference type="Proteomes" id="UP000261680"/>
    </source>
</evidence>
<evidence type="ECO:0000313" key="9">
    <source>
        <dbReference type="RefSeq" id="XP_008708621.1"/>
    </source>
</evidence>
<evidence type="ECO:0000256" key="2">
    <source>
        <dbReference type="ARBA" id="ARBA00011133"/>
    </source>
</evidence>
<evidence type="ECO:0000256" key="1">
    <source>
        <dbReference type="ARBA" id="ARBA00006509"/>
    </source>
</evidence>
<comment type="subunit">
    <text evidence="2">Component of the large ribosomal subunit.</text>
</comment>
<dbReference type="Proteomes" id="UP000261680">
    <property type="component" value="Unplaced"/>
</dbReference>
<reference evidence="9" key="1">
    <citation type="submission" date="2025-08" db="UniProtKB">
        <authorList>
            <consortium name="RefSeq"/>
        </authorList>
    </citation>
    <scope>IDENTIFICATION</scope>
    <source>
        <tissue evidence="9">Whole blood</tissue>
    </source>
</reference>
<dbReference type="InterPro" id="IPR038097">
    <property type="entry name" value="Ribosomal_eL36_sf"/>
</dbReference>
<dbReference type="GO" id="GO:0006412">
    <property type="term" value="P:translation"/>
    <property type="evidence" value="ECO:0007669"/>
    <property type="project" value="InterPro"/>
</dbReference>
<keyword evidence="8" id="KW-1185">Reference proteome</keyword>
<dbReference type="GeneID" id="103680893"/>
<sequence>MLFETFCHRSHGGAAAMALHYPAAVGLNKDHKVAKNGSMPRHSRCTEHLTKHIKFVQDMIREVCSFALYQQCAMEVLKVSKVKCTLKVTKKRAGTHIHAKKKREELSNVLAAMRKEAAKND</sequence>
<dbReference type="PANTHER" id="PTHR10114">
    <property type="entry name" value="60S RIBOSOMAL PROTEIN L36"/>
    <property type="match status" value="1"/>
</dbReference>
<evidence type="ECO:0000256" key="3">
    <source>
        <dbReference type="ARBA" id="ARBA00022980"/>
    </source>
</evidence>
<dbReference type="AlphaFoldDB" id="A0A384DNL6"/>
<dbReference type="GO" id="GO:1990904">
    <property type="term" value="C:ribonucleoprotein complex"/>
    <property type="evidence" value="ECO:0007669"/>
    <property type="project" value="UniProtKB-KW"/>
</dbReference>
<keyword evidence="4" id="KW-0687">Ribonucleoprotein</keyword>
<dbReference type="Pfam" id="PF01158">
    <property type="entry name" value="Ribosomal_L36e"/>
    <property type="match status" value="1"/>
</dbReference>
<dbReference type="Gene3D" id="1.10.10.1760">
    <property type="entry name" value="60S ribosomal protein L36"/>
    <property type="match status" value="1"/>
</dbReference>
<evidence type="ECO:0000256" key="7">
    <source>
        <dbReference type="ARBA" id="ARBA00035331"/>
    </source>
</evidence>